<feature type="region of interest" description="Disordered" evidence="13">
    <location>
        <begin position="36"/>
        <end position="64"/>
    </location>
</feature>
<dbReference type="PANTHER" id="PTHR21077">
    <property type="entry name" value="EME1 PROTEIN"/>
    <property type="match status" value="1"/>
</dbReference>
<evidence type="ECO:0000256" key="8">
    <source>
        <dbReference type="ARBA" id="ARBA00022842"/>
    </source>
</evidence>
<dbReference type="EMBL" id="JANBQF010000077">
    <property type="protein sequence ID" value="KAJ2005969.1"/>
    <property type="molecule type" value="Genomic_DNA"/>
</dbReference>
<evidence type="ECO:0000256" key="3">
    <source>
        <dbReference type="ARBA" id="ARBA00022722"/>
    </source>
</evidence>
<dbReference type="Gene3D" id="1.10.150.670">
    <property type="entry name" value="Crossover junction endonuclease EME1, DNA-binding domain"/>
    <property type="match status" value="1"/>
</dbReference>
<keyword evidence="8" id="KW-0460">Magnesium</keyword>
<evidence type="ECO:0000256" key="6">
    <source>
        <dbReference type="ARBA" id="ARBA00022763"/>
    </source>
</evidence>
<feature type="compositionally biased region" description="Basic and acidic residues" evidence="13">
    <location>
        <begin position="279"/>
        <end position="315"/>
    </location>
</feature>
<keyword evidence="15" id="KW-1185">Reference proteome</keyword>
<feature type="region of interest" description="Disordered" evidence="13">
    <location>
        <begin position="268"/>
        <end position="316"/>
    </location>
</feature>
<dbReference type="GO" id="GO:0008821">
    <property type="term" value="F:crossover junction DNA endonuclease activity"/>
    <property type="evidence" value="ECO:0007669"/>
    <property type="project" value="TreeGrafter"/>
</dbReference>
<comment type="subcellular location">
    <subcellularLocation>
        <location evidence="2">Nucleus</location>
    </subcellularLocation>
</comment>
<sequence length="649" mass="68147">MLGCSGPEVIDLLSDDDSFLDAGDESVVLLEEAMPETPVRNVRGSSSGWEPLVATPGTPDLPSPSALLDGLTHSRRTALDTPLSSSYSRQEALGSPIPAQYSRQAALDLPSSPPALSDSDESLNLLRGCSPVPATGGDESDGLEDGWHLDDLIRRRGEPHAKGGLGASDEAGESSLPKTKHGAGPPSMVPGRPPYVASVEYSDAVATEILDSSSSPSDSSDGELDVLDTSGNGSGDLRLFSSRSLSANTASSRPGDVHLISTDPACSALGSDAAAGSDAGRRETAAARRRREAEQRRAEREAARQQREREREEQRGIGSVNRMHVDAAAVARDMTVVVDPLVRALAGDAALEALREGGATVREEAGAVAGAVAWEAVARRQWDHGLGLYVPVREPRASRVRAAAMVVVDAARFTGLVASGRIDALLDIWRAALAARRLLVAVLGLQKLLRQTAGAEMRAFARQMRTHMRGGPANEKAAAPPPPPAISTDAVEEAVLRLQLTRPWAAWLTQCADGRALGRVLWQTTVDVGLAEFCAERPAPGSNAFVGRDGVAALHAAAVRSGADLLDAWARALALIPRVTQPVAQAIVAQHATPRRLFAAWRAAGSVPAAELLLAPLVVPGGRRVGAAMSTRIYRVFNEADAARPVGEL</sequence>
<dbReference type="GO" id="GO:0048476">
    <property type="term" value="C:Holliday junction resolvase complex"/>
    <property type="evidence" value="ECO:0007669"/>
    <property type="project" value="InterPro"/>
</dbReference>
<name>A0A9W8BMH6_9FUNG</name>
<dbReference type="InterPro" id="IPR042530">
    <property type="entry name" value="EME1/EME2_C"/>
</dbReference>
<keyword evidence="9" id="KW-0233">DNA recombination</keyword>
<dbReference type="GO" id="GO:0031297">
    <property type="term" value="P:replication fork processing"/>
    <property type="evidence" value="ECO:0007669"/>
    <property type="project" value="TreeGrafter"/>
</dbReference>
<comment type="cofactor">
    <cofactor evidence="1">
        <name>Mg(2+)</name>
        <dbReference type="ChEBI" id="CHEBI:18420"/>
    </cofactor>
</comment>
<evidence type="ECO:0000256" key="1">
    <source>
        <dbReference type="ARBA" id="ARBA00001946"/>
    </source>
</evidence>
<proteinExistence type="predicted"/>
<feature type="compositionally biased region" description="Low complexity" evidence="13">
    <location>
        <begin position="105"/>
        <end position="117"/>
    </location>
</feature>
<dbReference type="Pfam" id="PF21292">
    <property type="entry name" value="EME1-MUS81_C"/>
    <property type="match status" value="1"/>
</dbReference>
<keyword evidence="5" id="KW-0255">Endonuclease</keyword>
<feature type="compositionally biased region" description="Low complexity" evidence="13">
    <location>
        <begin position="268"/>
        <end position="278"/>
    </location>
</feature>
<keyword evidence="7" id="KW-0378">Hydrolase</keyword>
<accession>A0A9W8BMH6</accession>
<dbReference type="GO" id="GO:0006302">
    <property type="term" value="P:double-strand break repair"/>
    <property type="evidence" value="ECO:0007669"/>
    <property type="project" value="TreeGrafter"/>
</dbReference>
<keyword evidence="11" id="KW-0539">Nucleus</keyword>
<feature type="region of interest" description="Disordered" evidence="13">
    <location>
        <begin position="210"/>
        <end position="234"/>
    </location>
</feature>
<evidence type="ECO:0000256" key="7">
    <source>
        <dbReference type="ARBA" id="ARBA00022801"/>
    </source>
</evidence>
<evidence type="ECO:0000256" key="11">
    <source>
        <dbReference type="ARBA" id="ARBA00023242"/>
    </source>
</evidence>
<feature type="region of interest" description="Disordered" evidence="13">
    <location>
        <begin position="157"/>
        <end position="195"/>
    </location>
</feature>
<dbReference type="GO" id="GO:0005634">
    <property type="term" value="C:nucleus"/>
    <property type="evidence" value="ECO:0007669"/>
    <property type="project" value="UniProtKB-SubCell"/>
</dbReference>
<evidence type="ECO:0000256" key="4">
    <source>
        <dbReference type="ARBA" id="ARBA00022723"/>
    </source>
</evidence>
<dbReference type="GO" id="GO:0046872">
    <property type="term" value="F:metal ion binding"/>
    <property type="evidence" value="ECO:0007669"/>
    <property type="project" value="UniProtKB-KW"/>
</dbReference>
<dbReference type="PANTHER" id="PTHR21077:SF5">
    <property type="entry name" value="CROSSOVER JUNCTION ENDONUCLEASE MMS4"/>
    <property type="match status" value="1"/>
</dbReference>
<keyword evidence="10" id="KW-0234">DNA repair</keyword>
<gene>
    <name evidence="14" type="ORF">H4R26_001644</name>
</gene>
<dbReference type="InterPro" id="IPR033310">
    <property type="entry name" value="Mms4/EME1/EME2"/>
</dbReference>
<evidence type="ECO:0000256" key="10">
    <source>
        <dbReference type="ARBA" id="ARBA00023204"/>
    </source>
</evidence>
<keyword evidence="3" id="KW-0540">Nuclease</keyword>
<feature type="region of interest" description="Disordered" evidence="13">
    <location>
        <begin position="79"/>
        <end position="145"/>
    </location>
</feature>
<protein>
    <submittedName>
        <fullName evidence="14">Uncharacterized protein</fullName>
    </submittedName>
</protein>
<dbReference type="OrthoDB" id="343092at2759"/>
<evidence type="ECO:0000313" key="14">
    <source>
        <dbReference type="EMBL" id="KAJ2005969.1"/>
    </source>
</evidence>
<evidence type="ECO:0000256" key="13">
    <source>
        <dbReference type="SAM" id="MobiDB-lite"/>
    </source>
</evidence>
<dbReference type="GO" id="GO:0031573">
    <property type="term" value="P:mitotic intra-S DNA damage checkpoint signaling"/>
    <property type="evidence" value="ECO:0007669"/>
    <property type="project" value="TreeGrafter"/>
</dbReference>
<reference evidence="14" key="1">
    <citation type="submission" date="2022-07" db="EMBL/GenBank/DDBJ databases">
        <title>Phylogenomic reconstructions and comparative analyses of Kickxellomycotina fungi.</title>
        <authorList>
            <person name="Reynolds N.K."/>
            <person name="Stajich J.E."/>
            <person name="Barry K."/>
            <person name="Grigoriev I.V."/>
            <person name="Crous P."/>
            <person name="Smith M.E."/>
        </authorList>
    </citation>
    <scope>NUCLEOTIDE SEQUENCE</scope>
    <source>
        <strain evidence="14">IMI 214461</strain>
    </source>
</reference>
<dbReference type="GO" id="GO:0000712">
    <property type="term" value="P:resolution of meiotic recombination intermediates"/>
    <property type="evidence" value="ECO:0007669"/>
    <property type="project" value="TreeGrafter"/>
</dbReference>
<comment type="caution">
    <text evidence="14">The sequence shown here is derived from an EMBL/GenBank/DDBJ whole genome shotgun (WGS) entry which is preliminary data.</text>
</comment>
<evidence type="ECO:0000313" key="15">
    <source>
        <dbReference type="Proteomes" id="UP001150907"/>
    </source>
</evidence>
<organism evidence="14 15">
    <name type="scientific">Coemansia thaxteri</name>
    <dbReference type="NCBI Taxonomy" id="2663907"/>
    <lineage>
        <taxon>Eukaryota</taxon>
        <taxon>Fungi</taxon>
        <taxon>Fungi incertae sedis</taxon>
        <taxon>Zoopagomycota</taxon>
        <taxon>Kickxellomycotina</taxon>
        <taxon>Kickxellomycetes</taxon>
        <taxon>Kickxellales</taxon>
        <taxon>Kickxellaceae</taxon>
        <taxon>Coemansia</taxon>
    </lineage>
</organism>
<keyword evidence="12" id="KW-0469">Meiosis</keyword>
<evidence type="ECO:0000256" key="12">
    <source>
        <dbReference type="ARBA" id="ARBA00023254"/>
    </source>
</evidence>
<keyword evidence="6" id="KW-0227">DNA damage</keyword>
<keyword evidence="4" id="KW-0479">Metal-binding</keyword>
<dbReference type="Proteomes" id="UP001150907">
    <property type="component" value="Unassembled WGS sequence"/>
</dbReference>
<evidence type="ECO:0000256" key="5">
    <source>
        <dbReference type="ARBA" id="ARBA00022759"/>
    </source>
</evidence>
<dbReference type="AlphaFoldDB" id="A0A9W8BMH6"/>
<evidence type="ECO:0000256" key="2">
    <source>
        <dbReference type="ARBA" id="ARBA00004123"/>
    </source>
</evidence>
<evidence type="ECO:0000256" key="9">
    <source>
        <dbReference type="ARBA" id="ARBA00023172"/>
    </source>
</evidence>